<dbReference type="Proteomes" id="UP000800038">
    <property type="component" value="Unassembled WGS sequence"/>
</dbReference>
<protein>
    <submittedName>
        <fullName evidence="1">Uncharacterized protein</fullName>
    </submittedName>
</protein>
<dbReference type="EMBL" id="ML976436">
    <property type="protein sequence ID" value="KAF1934612.1"/>
    <property type="molecule type" value="Genomic_DNA"/>
</dbReference>
<name>A0A6A5S3A8_9PLEO</name>
<organism evidence="1 2">
    <name type="scientific">Clathrospora elynae</name>
    <dbReference type="NCBI Taxonomy" id="706981"/>
    <lineage>
        <taxon>Eukaryota</taxon>
        <taxon>Fungi</taxon>
        <taxon>Dikarya</taxon>
        <taxon>Ascomycota</taxon>
        <taxon>Pezizomycotina</taxon>
        <taxon>Dothideomycetes</taxon>
        <taxon>Pleosporomycetidae</taxon>
        <taxon>Pleosporales</taxon>
        <taxon>Diademaceae</taxon>
        <taxon>Clathrospora</taxon>
    </lineage>
</organism>
<evidence type="ECO:0000313" key="2">
    <source>
        <dbReference type="Proteomes" id="UP000800038"/>
    </source>
</evidence>
<gene>
    <name evidence="1" type="ORF">EJ02DRAFT_461057</name>
</gene>
<proteinExistence type="predicted"/>
<accession>A0A6A5S3A8</accession>
<reference evidence="1" key="1">
    <citation type="journal article" date="2020" name="Stud. Mycol.">
        <title>101 Dothideomycetes genomes: a test case for predicting lifestyles and emergence of pathogens.</title>
        <authorList>
            <person name="Haridas S."/>
            <person name="Albert R."/>
            <person name="Binder M."/>
            <person name="Bloem J."/>
            <person name="Labutti K."/>
            <person name="Salamov A."/>
            <person name="Andreopoulos B."/>
            <person name="Baker S."/>
            <person name="Barry K."/>
            <person name="Bills G."/>
            <person name="Bluhm B."/>
            <person name="Cannon C."/>
            <person name="Castanera R."/>
            <person name="Culley D."/>
            <person name="Daum C."/>
            <person name="Ezra D."/>
            <person name="Gonzalez J."/>
            <person name="Henrissat B."/>
            <person name="Kuo A."/>
            <person name="Liang C."/>
            <person name="Lipzen A."/>
            <person name="Lutzoni F."/>
            <person name="Magnuson J."/>
            <person name="Mondo S."/>
            <person name="Nolan M."/>
            <person name="Ohm R."/>
            <person name="Pangilinan J."/>
            <person name="Park H.-J."/>
            <person name="Ramirez L."/>
            <person name="Alfaro M."/>
            <person name="Sun H."/>
            <person name="Tritt A."/>
            <person name="Yoshinaga Y."/>
            <person name="Zwiers L.-H."/>
            <person name="Turgeon B."/>
            <person name="Goodwin S."/>
            <person name="Spatafora J."/>
            <person name="Crous P."/>
            <person name="Grigoriev I."/>
        </authorList>
    </citation>
    <scope>NUCLEOTIDE SEQUENCE</scope>
    <source>
        <strain evidence="1">CBS 161.51</strain>
    </source>
</reference>
<sequence length="104" mass="11064">MASATAIGNAYVDHGERTASPCARCVAFFAGGNVRYLGKTGCIFVPVTAENCKLWEHSVVHDEAGKPIQRYVCFRCSILGQSCLGVGTLDHHGSSRYSPAADTV</sequence>
<evidence type="ECO:0000313" key="1">
    <source>
        <dbReference type="EMBL" id="KAF1934612.1"/>
    </source>
</evidence>
<dbReference type="AlphaFoldDB" id="A0A6A5S3A8"/>
<keyword evidence="2" id="KW-1185">Reference proteome</keyword>